<dbReference type="Gene3D" id="3.30.70.2740">
    <property type="match status" value="1"/>
</dbReference>
<dbReference type="SUPFAM" id="SSF56176">
    <property type="entry name" value="FAD-binding/transporter-associated domain-like"/>
    <property type="match status" value="1"/>
</dbReference>
<name>A0A9P8LEX8_9PEZI</name>
<dbReference type="AlphaFoldDB" id="A0A9P8LEX8"/>
<comment type="caution">
    <text evidence="7">The sequence shown here is derived from an EMBL/GenBank/DDBJ whole genome shotgun (WGS) entry which is preliminary data.</text>
</comment>
<dbReference type="FunFam" id="3.30.70.2740:FF:000001">
    <property type="entry name" value="D-lactate dehydrogenase mitochondrial"/>
    <property type="match status" value="1"/>
</dbReference>
<dbReference type="Proteomes" id="UP000750711">
    <property type="component" value="Unassembled WGS sequence"/>
</dbReference>
<accession>A0A9P8LEX8</accession>
<sequence length="288" mass="31784">MKDWVVNLTVVLADGTVIQTRRRPRKSSAGYNLNGLFIGSEGTLGLVTEITLKLAVIPHETSVAVVTFPSLRDAAAAASQVMRAGIPVAAMEIMDEVQMYVVNKSGSTARKWKEVPTLFFKFSGTKAGVQENIGLVKAIARAHKAGEFEFARDAHEQQRLWSARKEALWSMLALRGKGAEVWSTDVAVPLSRLADIIGINSLFRRRDLILTPHIQEISKKEMDELGLFASVLGHIGDGNFHESIMYDKTNPKERKAVEKCVHDMVDRALEMDGTCTASSTTSIRFNRV</sequence>
<keyword evidence="5" id="KW-0560">Oxidoreductase</keyword>
<evidence type="ECO:0000256" key="2">
    <source>
        <dbReference type="ARBA" id="ARBA00008000"/>
    </source>
</evidence>
<comment type="similarity">
    <text evidence="2">Belongs to the FAD-binding oxidoreductase/transferase type 4 family.</text>
</comment>
<keyword evidence="8" id="KW-1185">Reference proteome</keyword>
<evidence type="ECO:0000256" key="1">
    <source>
        <dbReference type="ARBA" id="ARBA00001974"/>
    </source>
</evidence>
<dbReference type="PANTHER" id="PTHR11748:SF111">
    <property type="entry name" value="D-LACTATE DEHYDROGENASE, MITOCHONDRIAL-RELATED"/>
    <property type="match status" value="1"/>
</dbReference>
<evidence type="ECO:0000256" key="4">
    <source>
        <dbReference type="ARBA" id="ARBA00022827"/>
    </source>
</evidence>
<keyword evidence="4" id="KW-0274">FAD</keyword>
<gene>
    <name evidence="7" type="ORF">GP486_002474</name>
</gene>
<evidence type="ECO:0000313" key="7">
    <source>
        <dbReference type="EMBL" id="KAH0562961.1"/>
    </source>
</evidence>
<dbReference type="InterPro" id="IPR016169">
    <property type="entry name" value="FAD-bd_PCMH_sub2"/>
</dbReference>
<dbReference type="GO" id="GO:0008720">
    <property type="term" value="F:D-lactate dehydrogenase (NAD+) activity"/>
    <property type="evidence" value="ECO:0007669"/>
    <property type="project" value="TreeGrafter"/>
</dbReference>
<dbReference type="InterPro" id="IPR016166">
    <property type="entry name" value="FAD-bd_PCMH"/>
</dbReference>
<organism evidence="7 8">
    <name type="scientific">Trichoglossum hirsutum</name>
    <dbReference type="NCBI Taxonomy" id="265104"/>
    <lineage>
        <taxon>Eukaryota</taxon>
        <taxon>Fungi</taxon>
        <taxon>Dikarya</taxon>
        <taxon>Ascomycota</taxon>
        <taxon>Pezizomycotina</taxon>
        <taxon>Geoglossomycetes</taxon>
        <taxon>Geoglossales</taxon>
        <taxon>Geoglossaceae</taxon>
        <taxon>Trichoglossum</taxon>
    </lineage>
</organism>
<dbReference type="InterPro" id="IPR004113">
    <property type="entry name" value="FAD-bd_oxidored_4_C"/>
</dbReference>
<dbReference type="Pfam" id="PF02913">
    <property type="entry name" value="FAD-oxidase_C"/>
    <property type="match status" value="1"/>
</dbReference>
<dbReference type="GO" id="GO:0005739">
    <property type="term" value="C:mitochondrion"/>
    <property type="evidence" value="ECO:0007669"/>
    <property type="project" value="TreeGrafter"/>
</dbReference>
<evidence type="ECO:0000256" key="3">
    <source>
        <dbReference type="ARBA" id="ARBA00022630"/>
    </source>
</evidence>
<dbReference type="GO" id="GO:0004458">
    <property type="term" value="F:D-lactate dehydrogenase (cytochrome) activity"/>
    <property type="evidence" value="ECO:0007669"/>
    <property type="project" value="TreeGrafter"/>
</dbReference>
<evidence type="ECO:0000313" key="8">
    <source>
        <dbReference type="Proteomes" id="UP000750711"/>
    </source>
</evidence>
<dbReference type="EMBL" id="JAGHQM010000277">
    <property type="protein sequence ID" value="KAH0562961.1"/>
    <property type="molecule type" value="Genomic_DNA"/>
</dbReference>
<proteinExistence type="inferred from homology"/>
<dbReference type="GO" id="GO:0071949">
    <property type="term" value="F:FAD binding"/>
    <property type="evidence" value="ECO:0007669"/>
    <property type="project" value="InterPro"/>
</dbReference>
<evidence type="ECO:0000256" key="5">
    <source>
        <dbReference type="ARBA" id="ARBA00023002"/>
    </source>
</evidence>
<feature type="domain" description="FAD-binding PCMH-type" evidence="6">
    <location>
        <begin position="1"/>
        <end position="57"/>
    </location>
</feature>
<comment type="cofactor">
    <cofactor evidence="1">
        <name>FAD</name>
        <dbReference type="ChEBI" id="CHEBI:57692"/>
    </cofactor>
</comment>
<dbReference type="PROSITE" id="PS51387">
    <property type="entry name" value="FAD_PCMH"/>
    <property type="match status" value="1"/>
</dbReference>
<evidence type="ECO:0000259" key="6">
    <source>
        <dbReference type="PROSITE" id="PS51387"/>
    </source>
</evidence>
<dbReference type="SUPFAM" id="SSF55103">
    <property type="entry name" value="FAD-linked oxidases, C-terminal domain"/>
    <property type="match status" value="1"/>
</dbReference>
<dbReference type="PANTHER" id="PTHR11748">
    <property type="entry name" value="D-LACTATE DEHYDROGENASE"/>
    <property type="match status" value="1"/>
</dbReference>
<dbReference type="GO" id="GO:1903457">
    <property type="term" value="P:lactate catabolic process"/>
    <property type="evidence" value="ECO:0007669"/>
    <property type="project" value="TreeGrafter"/>
</dbReference>
<keyword evidence="3" id="KW-0285">Flavoprotein</keyword>
<dbReference type="InterPro" id="IPR036318">
    <property type="entry name" value="FAD-bd_PCMH-like_sf"/>
</dbReference>
<dbReference type="Gene3D" id="3.30.465.10">
    <property type="match status" value="1"/>
</dbReference>
<reference evidence="7" key="1">
    <citation type="submission" date="2021-03" db="EMBL/GenBank/DDBJ databases">
        <title>Comparative genomics and phylogenomic investigation of the class Geoglossomycetes provide insights into ecological specialization and systematics.</title>
        <authorList>
            <person name="Melie T."/>
            <person name="Pirro S."/>
            <person name="Miller A.N."/>
            <person name="Quandt A."/>
        </authorList>
    </citation>
    <scope>NUCLEOTIDE SEQUENCE</scope>
    <source>
        <strain evidence="7">CAQ_001_2017</strain>
    </source>
</reference>
<protein>
    <recommendedName>
        <fullName evidence="6">FAD-binding PCMH-type domain-containing protein</fullName>
    </recommendedName>
</protein>
<dbReference type="InterPro" id="IPR016164">
    <property type="entry name" value="FAD-linked_Oxase-like_C"/>
</dbReference>